<evidence type="ECO:0000313" key="2">
    <source>
        <dbReference type="EMBL" id="KIK37743.1"/>
    </source>
</evidence>
<gene>
    <name evidence="2" type="ORF">CY34DRAFT_15502</name>
</gene>
<dbReference type="EMBL" id="KN835432">
    <property type="protein sequence ID" value="KIK37743.1"/>
    <property type="molecule type" value="Genomic_DNA"/>
</dbReference>
<reference evidence="3" key="2">
    <citation type="submission" date="2015-01" db="EMBL/GenBank/DDBJ databases">
        <title>Evolutionary Origins and Diversification of the Mycorrhizal Mutualists.</title>
        <authorList>
            <consortium name="DOE Joint Genome Institute"/>
            <consortium name="Mycorrhizal Genomics Consortium"/>
            <person name="Kohler A."/>
            <person name="Kuo A."/>
            <person name="Nagy L.G."/>
            <person name="Floudas D."/>
            <person name="Copeland A."/>
            <person name="Barry K.W."/>
            <person name="Cichocki N."/>
            <person name="Veneault-Fourrey C."/>
            <person name="LaButti K."/>
            <person name="Lindquist E.A."/>
            <person name="Lipzen A."/>
            <person name="Lundell T."/>
            <person name="Morin E."/>
            <person name="Murat C."/>
            <person name="Riley R."/>
            <person name="Ohm R."/>
            <person name="Sun H."/>
            <person name="Tunlid A."/>
            <person name="Henrissat B."/>
            <person name="Grigoriev I.V."/>
            <person name="Hibbett D.S."/>
            <person name="Martin F."/>
        </authorList>
    </citation>
    <scope>NUCLEOTIDE SEQUENCE [LARGE SCALE GENOMIC DNA]</scope>
    <source>
        <strain evidence="3">UH-Slu-Lm8-n1</strain>
    </source>
</reference>
<dbReference type="AlphaFoldDB" id="A0A0D0B133"/>
<proteinExistence type="predicted"/>
<dbReference type="HOGENOM" id="CLU_1908088_0_0_1"/>
<organism evidence="2 3">
    <name type="scientific">Suillus luteus UH-Slu-Lm8-n1</name>
    <dbReference type="NCBI Taxonomy" id="930992"/>
    <lineage>
        <taxon>Eukaryota</taxon>
        <taxon>Fungi</taxon>
        <taxon>Dikarya</taxon>
        <taxon>Basidiomycota</taxon>
        <taxon>Agaricomycotina</taxon>
        <taxon>Agaricomycetes</taxon>
        <taxon>Agaricomycetidae</taxon>
        <taxon>Boletales</taxon>
        <taxon>Suillineae</taxon>
        <taxon>Suillaceae</taxon>
        <taxon>Suillus</taxon>
    </lineage>
</organism>
<feature type="compositionally biased region" description="Low complexity" evidence="1">
    <location>
        <begin position="1"/>
        <end position="30"/>
    </location>
</feature>
<accession>A0A0D0B133</accession>
<keyword evidence="3" id="KW-1185">Reference proteome</keyword>
<dbReference type="Proteomes" id="UP000054485">
    <property type="component" value="Unassembled WGS sequence"/>
</dbReference>
<protein>
    <submittedName>
        <fullName evidence="2">Uncharacterized protein</fullName>
    </submittedName>
</protein>
<evidence type="ECO:0000256" key="1">
    <source>
        <dbReference type="SAM" id="MobiDB-lite"/>
    </source>
</evidence>
<dbReference type="InParanoid" id="A0A0D0B133"/>
<dbReference type="OrthoDB" id="10564522at2759"/>
<evidence type="ECO:0000313" key="3">
    <source>
        <dbReference type="Proteomes" id="UP000054485"/>
    </source>
</evidence>
<reference evidence="2 3" key="1">
    <citation type="submission" date="2014-04" db="EMBL/GenBank/DDBJ databases">
        <authorList>
            <consortium name="DOE Joint Genome Institute"/>
            <person name="Kuo A."/>
            <person name="Ruytinx J."/>
            <person name="Rineau F."/>
            <person name="Colpaert J."/>
            <person name="Kohler A."/>
            <person name="Nagy L.G."/>
            <person name="Floudas D."/>
            <person name="Copeland A."/>
            <person name="Barry K.W."/>
            <person name="Cichocki N."/>
            <person name="Veneault-Fourrey C."/>
            <person name="LaButti K."/>
            <person name="Lindquist E.A."/>
            <person name="Lipzen A."/>
            <person name="Lundell T."/>
            <person name="Morin E."/>
            <person name="Murat C."/>
            <person name="Sun H."/>
            <person name="Tunlid A."/>
            <person name="Henrissat B."/>
            <person name="Grigoriev I.V."/>
            <person name="Hibbett D.S."/>
            <person name="Martin F."/>
            <person name="Nordberg H.P."/>
            <person name="Cantor M.N."/>
            <person name="Hua S.X."/>
        </authorList>
    </citation>
    <scope>NUCLEOTIDE SEQUENCE [LARGE SCALE GENOMIC DNA]</scope>
    <source>
        <strain evidence="2 3">UH-Slu-Lm8-n1</strain>
    </source>
</reference>
<name>A0A0D0B133_9AGAM</name>
<sequence length="133" mass="14480">MSDSISATPAAAATSTTQQPSQSSDVTTTHDSVDTWLTDERASLREKGNVLLSAIGIDETRLEHALAEETVWMQLRANLISQITDVAFFSMTYWGLELPGFQNVVACARKFSYPVAAGVLLEKCNTPHILFSS</sequence>
<feature type="region of interest" description="Disordered" evidence="1">
    <location>
        <begin position="1"/>
        <end position="32"/>
    </location>
</feature>